<evidence type="ECO:0008006" key="3">
    <source>
        <dbReference type="Google" id="ProtNLM"/>
    </source>
</evidence>
<dbReference type="Proteomes" id="UP000696485">
    <property type="component" value="Unassembled WGS sequence"/>
</dbReference>
<dbReference type="SUPFAM" id="SSF52540">
    <property type="entry name" value="P-loop containing nucleoside triphosphate hydrolases"/>
    <property type="match status" value="1"/>
</dbReference>
<evidence type="ECO:0000313" key="2">
    <source>
        <dbReference type="Proteomes" id="UP000696485"/>
    </source>
</evidence>
<keyword evidence="2" id="KW-1185">Reference proteome</keyword>
<reference evidence="1" key="1">
    <citation type="journal article" date="2020" name="Fungal Divers.">
        <title>Resolving the Mortierellaceae phylogeny through synthesis of multi-gene phylogenetics and phylogenomics.</title>
        <authorList>
            <person name="Vandepol N."/>
            <person name="Liber J."/>
            <person name="Desiro A."/>
            <person name="Na H."/>
            <person name="Kennedy M."/>
            <person name="Barry K."/>
            <person name="Grigoriev I.V."/>
            <person name="Miller A.N."/>
            <person name="O'Donnell K."/>
            <person name="Stajich J.E."/>
            <person name="Bonito G."/>
        </authorList>
    </citation>
    <scope>NUCLEOTIDE SEQUENCE</scope>
    <source>
        <strain evidence="1">NVP1</strain>
    </source>
</reference>
<dbReference type="InterPro" id="IPR027417">
    <property type="entry name" value="P-loop_NTPase"/>
</dbReference>
<evidence type="ECO:0000313" key="1">
    <source>
        <dbReference type="EMBL" id="KAF9330205.1"/>
    </source>
</evidence>
<organism evidence="1 2">
    <name type="scientific">Podila minutissima</name>
    <dbReference type="NCBI Taxonomy" id="64525"/>
    <lineage>
        <taxon>Eukaryota</taxon>
        <taxon>Fungi</taxon>
        <taxon>Fungi incertae sedis</taxon>
        <taxon>Mucoromycota</taxon>
        <taxon>Mortierellomycotina</taxon>
        <taxon>Mortierellomycetes</taxon>
        <taxon>Mortierellales</taxon>
        <taxon>Mortierellaceae</taxon>
        <taxon>Podila</taxon>
    </lineage>
</organism>
<name>A0A9P5SIG5_9FUNG</name>
<accession>A0A9P5SIG5</accession>
<gene>
    <name evidence="1" type="ORF">BG006_006823</name>
</gene>
<sequence>MATDQKEYNVLLLGESQSGKSTLIEALKLYADPGYTVDKSNIGDGTFSKTDYVSTKTVHTDLPSYFVTNLVREPIDHGVFLQYDQEDYVDALNERKKYLLERGKPTAVKATFNLIDTPGLNDTAKFDENNLAIIFKALEGVKSINLVVITVSNNPFTEGLQNALIAYIDLFPEFNDNLVFLHTRIDYGKLHHEDHHFIRSFKEKKGALHKLAGRDSVPHLLIDNDLGSTRTIRNCITKNTLRELLAMAKLNQPVPLHVMVVNKTVRMQNVDNILKDKYEKIIAEREATLGVKDKEQTTVLTKIGQLKANIQKYELLLENIDRDRNFQKTKLCLIHEERYDQNWGFLKRAELKKIRMSYPSKQAVTAPHFIPHVIDHVDTQAHNVEILSYNGGKGHKEWSVKFHRNRYQNGKFHVKIYIEKRKRDAKQMEEWDKADKETLEKLTSFARDLETYQQDGEDVLKVIGSLLDDLKMDRYLLRRVSMSQMKSAVFQALVEANVFAHHDSETAANLERYYKKNKDKLEKMDSTEKFVDIAPVNNTEETSDGSRAPQKEPYDLWKTVRSFEIK</sequence>
<dbReference type="Gene3D" id="3.40.50.300">
    <property type="entry name" value="P-loop containing nucleotide triphosphate hydrolases"/>
    <property type="match status" value="1"/>
</dbReference>
<proteinExistence type="predicted"/>
<comment type="caution">
    <text evidence="1">The sequence shown here is derived from an EMBL/GenBank/DDBJ whole genome shotgun (WGS) entry which is preliminary data.</text>
</comment>
<dbReference type="EMBL" id="JAAAUY010000414">
    <property type="protein sequence ID" value="KAF9330205.1"/>
    <property type="molecule type" value="Genomic_DNA"/>
</dbReference>
<protein>
    <recommendedName>
        <fullName evidence="3">G domain-containing protein</fullName>
    </recommendedName>
</protein>
<dbReference type="AlphaFoldDB" id="A0A9P5SIG5"/>